<evidence type="ECO:0000256" key="14">
    <source>
        <dbReference type="ARBA" id="ARBA00022884"/>
    </source>
</evidence>
<dbReference type="FunFam" id="3.30.56.10:FF:000002">
    <property type="entry name" value="Phenylalanine--tRNA ligase beta subunit"/>
    <property type="match status" value="1"/>
</dbReference>
<dbReference type="SUPFAM" id="SSF55681">
    <property type="entry name" value="Class II aaRS and biotin synthetases"/>
    <property type="match status" value="1"/>
</dbReference>
<evidence type="ECO:0000256" key="16">
    <source>
        <dbReference type="ARBA" id="ARBA00023146"/>
    </source>
</evidence>
<dbReference type="FunFam" id="3.30.56.10:FF:000001">
    <property type="entry name" value="Phenylalanine--tRNA ligase beta subunit"/>
    <property type="match status" value="1"/>
</dbReference>
<dbReference type="InterPro" id="IPR004532">
    <property type="entry name" value="Phe-tRNA-ligase_IIc_bsu_bact"/>
</dbReference>
<dbReference type="InterPro" id="IPR045864">
    <property type="entry name" value="aa-tRNA-synth_II/BPL/LPL"/>
</dbReference>
<evidence type="ECO:0000256" key="8">
    <source>
        <dbReference type="ARBA" id="ARBA00022555"/>
    </source>
</evidence>
<organism evidence="21">
    <name type="scientific">marine metagenome</name>
    <dbReference type="NCBI Taxonomy" id="408172"/>
    <lineage>
        <taxon>unclassified sequences</taxon>
        <taxon>metagenomes</taxon>
        <taxon>ecological metagenomes</taxon>
    </lineage>
</organism>
<feature type="domain" description="FDX-ACB" evidence="19">
    <location>
        <begin position="583"/>
        <end position="676"/>
    </location>
</feature>
<dbReference type="InterPro" id="IPR041616">
    <property type="entry name" value="PheRS_beta_core"/>
</dbReference>
<keyword evidence="14" id="KW-0694">RNA-binding</keyword>
<dbReference type="Pfam" id="PF03484">
    <property type="entry name" value="B5"/>
    <property type="match status" value="1"/>
</dbReference>
<keyword evidence="7" id="KW-0963">Cytoplasm</keyword>
<proteinExistence type="inferred from homology"/>
<evidence type="ECO:0000256" key="11">
    <source>
        <dbReference type="ARBA" id="ARBA00022741"/>
    </source>
</evidence>
<keyword evidence="11" id="KW-0547">Nucleotide-binding</keyword>
<dbReference type="Gene3D" id="3.30.930.10">
    <property type="entry name" value="Bira Bifunctional Protein, Domain 2"/>
    <property type="match status" value="1"/>
</dbReference>
<dbReference type="Pfam" id="PF03483">
    <property type="entry name" value="B3_4"/>
    <property type="match status" value="1"/>
</dbReference>
<evidence type="ECO:0000313" key="21">
    <source>
        <dbReference type="EMBL" id="SUZ95502.1"/>
    </source>
</evidence>
<reference evidence="21" key="1">
    <citation type="submission" date="2018-05" db="EMBL/GenBank/DDBJ databases">
        <authorList>
            <person name="Lanie J.A."/>
            <person name="Ng W.-L."/>
            <person name="Kazmierczak K.M."/>
            <person name="Andrzejewski T.M."/>
            <person name="Davidsen T.M."/>
            <person name="Wayne K.J."/>
            <person name="Tettelin H."/>
            <person name="Glass J.I."/>
            <person name="Rusch D."/>
            <person name="Podicherti R."/>
            <person name="Tsui H.-C.T."/>
            <person name="Winkler M.E."/>
        </authorList>
    </citation>
    <scope>NUCLEOTIDE SEQUENCE</scope>
</reference>
<evidence type="ECO:0000259" key="20">
    <source>
        <dbReference type="PROSITE" id="PS51483"/>
    </source>
</evidence>
<dbReference type="FunFam" id="3.30.70.380:FF:000001">
    <property type="entry name" value="Phenylalanine--tRNA ligase beta subunit"/>
    <property type="match status" value="1"/>
</dbReference>
<comment type="catalytic activity">
    <reaction evidence="18">
        <text>tRNA(Phe) + L-phenylalanine + ATP = L-phenylalanyl-tRNA(Phe) + AMP + diphosphate + H(+)</text>
        <dbReference type="Rhea" id="RHEA:19413"/>
        <dbReference type="Rhea" id="RHEA-COMP:9668"/>
        <dbReference type="Rhea" id="RHEA-COMP:9699"/>
        <dbReference type="ChEBI" id="CHEBI:15378"/>
        <dbReference type="ChEBI" id="CHEBI:30616"/>
        <dbReference type="ChEBI" id="CHEBI:33019"/>
        <dbReference type="ChEBI" id="CHEBI:58095"/>
        <dbReference type="ChEBI" id="CHEBI:78442"/>
        <dbReference type="ChEBI" id="CHEBI:78531"/>
        <dbReference type="ChEBI" id="CHEBI:456215"/>
        <dbReference type="EC" id="6.1.1.20"/>
    </reaction>
</comment>
<dbReference type="InterPro" id="IPR005146">
    <property type="entry name" value="B3/B4_tRNA-bd"/>
</dbReference>
<evidence type="ECO:0000256" key="5">
    <source>
        <dbReference type="ARBA" id="ARBA00012814"/>
    </source>
</evidence>
<dbReference type="SMART" id="SM00874">
    <property type="entry name" value="B5"/>
    <property type="match status" value="1"/>
</dbReference>
<dbReference type="EC" id="6.1.1.20" evidence="5"/>
<dbReference type="Gene3D" id="3.50.40.10">
    <property type="entry name" value="Phenylalanyl-trna Synthetase, Chain B, domain 3"/>
    <property type="match status" value="1"/>
</dbReference>
<dbReference type="InterPro" id="IPR005147">
    <property type="entry name" value="tRNA_synthase_B5-dom"/>
</dbReference>
<dbReference type="GO" id="GO:0000287">
    <property type="term" value="F:magnesium ion binding"/>
    <property type="evidence" value="ECO:0007669"/>
    <property type="project" value="InterPro"/>
</dbReference>
<keyword evidence="8" id="KW-0820">tRNA-binding</keyword>
<dbReference type="SMART" id="SM00896">
    <property type="entry name" value="FDX-ACB"/>
    <property type="match status" value="1"/>
</dbReference>
<dbReference type="Pfam" id="PF17759">
    <property type="entry name" value="tRNA_synthFbeta"/>
    <property type="match status" value="1"/>
</dbReference>
<evidence type="ECO:0000256" key="1">
    <source>
        <dbReference type="ARBA" id="ARBA00001946"/>
    </source>
</evidence>
<evidence type="ECO:0000256" key="12">
    <source>
        <dbReference type="ARBA" id="ARBA00022840"/>
    </source>
</evidence>
<accession>A0A381RUE9</accession>
<gene>
    <name evidence="21" type="ORF">METZ01_LOCUS48356</name>
</gene>
<keyword evidence="9" id="KW-0436">Ligase</keyword>
<dbReference type="InterPro" id="IPR045060">
    <property type="entry name" value="Phe-tRNA-ligase_IIc_bsu"/>
</dbReference>
<dbReference type="SUPFAM" id="SSF56037">
    <property type="entry name" value="PheT/TilS domain"/>
    <property type="match status" value="1"/>
</dbReference>
<dbReference type="FunFam" id="3.30.930.10:FF:000022">
    <property type="entry name" value="Phenylalanine--tRNA ligase beta subunit"/>
    <property type="match status" value="1"/>
</dbReference>
<dbReference type="InterPro" id="IPR005121">
    <property type="entry name" value="Fdx_antiC-bd"/>
</dbReference>
<dbReference type="NCBIfam" id="TIGR00472">
    <property type="entry name" value="pheT_bact"/>
    <property type="match status" value="1"/>
</dbReference>
<dbReference type="GO" id="GO:0004826">
    <property type="term" value="F:phenylalanine-tRNA ligase activity"/>
    <property type="evidence" value="ECO:0007669"/>
    <property type="project" value="UniProtKB-EC"/>
</dbReference>
<evidence type="ECO:0000256" key="18">
    <source>
        <dbReference type="ARBA" id="ARBA00049255"/>
    </source>
</evidence>
<sequence length="677" mass="75719">MQFSRNWLKEFVDFKVSDEELCEQLTMLGLEVDNYKPYESKLTGNDAIIKLDLTPNRGDCFSILGIAREVAAANNLPLTLPKINNIKSSVKSPLSVSVCNEAPRYVGRYIAGVNLKKKVPPLIKERLKLSDTKVIDPIVDITNYVLLELGQPLHAFDADKLEGNLQVRFAKEKEKITLLDENKLSLDEKSLVIADQKKPVALAGIMGGLGTGISNKTQSIYLESAFFTPAAIRGRARKFSIQTEASTRFERGVDFELQVLAIKRASTLINETLGSDFSPIQEFVRKSSIPKNKDIILNINNLNKILGTNLTKSAVKKGLMSLGLKNSVSNSNNLKVKVPSWRFDLKIEADLIEEIARLVGYNNIPQSSLSRKIRTSEDTLHSSIRETFQSMGYNEVITYSFIDQSLAEIVGEKKKQLIFVENPISQNMNVMRTSLLPGLLDTLSYNMNQGSESLKIFEIGSVFNKRDSNKINEREVVGGLIMGIEGKDNWSGSNKQLDFFDLKGNLETVLPELSKFTFKREQVPFLHPGKTAALYKGQKKVGYLGTVNPKLLDKLDIKGEVNFFEFSLDDVSGKKNIKFKKFSRFPLAQRDLSFVVDEEITSSSITDTILSKAGSNLKEINLFDIYTGKGISEGQKSLTYSLSWQAVNRTLTDDEVDKIIGRIVSFLSKKFNAKLRA</sequence>
<dbReference type="PROSITE" id="PS51483">
    <property type="entry name" value="B5"/>
    <property type="match status" value="1"/>
</dbReference>
<dbReference type="PANTHER" id="PTHR10947:SF0">
    <property type="entry name" value="PHENYLALANINE--TRNA LIGASE BETA SUBUNIT"/>
    <property type="match status" value="1"/>
</dbReference>
<dbReference type="InterPro" id="IPR036690">
    <property type="entry name" value="Fdx_antiC-bd_sf"/>
</dbReference>
<dbReference type="GO" id="GO:0000049">
    <property type="term" value="F:tRNA binding"/>
    <property type="evidence" value="ECO:0007669"/>
    <property type="project" value="UniProtKB-KW"/>
</dbReference>
<dbReference type="PANTHER" id="PTHR10947">
    <property type="entry name" value="PHENYLALANYL-TRNA SYNTHETASE BETA CHAIN AND LEUCINE-RICH REPEAT-CONTAINING PROTEIN 47"/>
    <property type="match status" value="1"/>
</dbReference>
<dbReference type="AlphaFoldDB" id="A0A381RUE9"/>
<name>A0A381RUE9_9ZZZZ</name>
<dbReference type="SUPFAM" id="SSF46955">
    <property type="entry name" value="Putative DNA-binding domain"/>
    <property type="match status" value="2"/>
</dbReference>
<evidence type="ECO:0000256" key="6">
    <source>
        <dbReference type="ARBA" id="ARBA00017032"/>
    </source>
</evidence>
<dbReference type="SUPFAM" id="SSF54991">
    <property type="entry name" value="Anticodon-binding domain of PheRS"/>
    <property type="match status" value="1"/>
</dbReference>
<dbReference type="Pfam" id="PF03147">
    <property type="entry name" value="FDX-ACB"/>
    <property type="match status" value="1"/>
</dbReference>
<evidence type="ECO:0000256" key="3">
    <source>
        <dbReference type="ARBA" id="ARBA00008653"/>
    </source>
</evidence>
<dbReference type="HAMAP" id="MF_00283">
    <property type="entry name" value="Phe_tRNA_synth_beta1"/>
    <property type="match status" value="1"/>
</dbReference>
<evidence type="ECO:0000256" key="7">
    <source>
        <dbReference type="ARBA" id="ARBA00022490"/>
    </source>
</evidence>
<dbReference type="InterPro" id="IPR009061">
    <property type="entry name" value="DNA-bd_dom_put_sf"/>
</dbReference>
<comment type="subunit">
    <text evidence="4">Tetramer of two alpha and two beta subunits.</text>
</comment>
<dbReference type="GO" id="GO:0009328">
    <property type="term" value="C:phenylalanine-tRNA ligase complex"/>
    <property type="evidence" value="ECO:0007669"/>
    <property type="project" value="TreeGrafter"/>
</dbReference>
<dbReference type="SMART" id="SM00873">
    <property type="entry name" value="B3_4"/>
    <property type="match status" value="1"/>
</dbReference>
<protein>
    <recommendedName>
        <fullName evidence="6">Phenylalanine--tRNA ligase beta subunit</fullName>
        <ecNumber evidence="5">6.1.1.20</ecNumber>
    </recommendedName>
    <alternativeName>
        <fullName evidence="17">Phenylalanyl-tRNA synthetase beta subunit</fullName>
    </alternativeName>
</protein>
<evidence type="ECO:0000256" key="17">
    <source>
        <dbReference type="ARBA" id="ARBA00033189"/>
    </source>
</evidence>
<dbReference type="PROSITE" id="PS51447">
    <property type="entry name" value="FDX_ACB"/>
    <property type="match status" value="1"/>
</dbReference>
<evidence type="ECO:0000259" key="19">
    <source>
        <dbReference type="PROSITE" id="PS51447"/>
    </source>
</evidence>
<keyword evidence="16" id="KW-0030">Aminoacyl-tRNA synthetase</keyword>
<feature type="domain" description="B5" evidence="20">
    <location>
        <begin position="290"/>
        <end position="366"/>
    </location>
</feature>
<comment type="similarity">
    <text evidence="3">Belongs to the phenylalanyl-tRNA synthetase beta subunit family. Type 1 subfamily.</text>
</comment>
<dbReference type="CDD" id="cd00769">
    <property type="entry name" value="PheRS_beta_core"/>
    <property type="match status" value="1"/>
</dbReference>
<dbReference type="Gene3D" id="3.30.56.10">
    <property type="match status" value="2"/>
</dbReference>
<dbReference type="GO" id="GO:0006432">
    <property type="term" value="P:phenylalanyl-tRNA aminoacylation"/>
    <property type="evidence" value="ECO:0007669"/>
    <property type="project" value="InterPro"/>
</dbReference>
<evidence type="ECO:0000256" key="13">
    <source>
        <dbReference type="ARBA" id="ARBA00022842"/>
    </source>
</evidence>
<evidence type="ECO:0000256" key="9">
    <source>
        <dbReference type="ARBA" id="ARBA00022598"/>
    </source>
</evidence>
<keyword evidence="12" id="KW-0067">ATP-binding</keyword>
<dbReference type="EMBL" id="UINC01002330">
    <property type="protein sequence ID" value="SUZ95502.1"/>
    <property type="molecule type" value="Genomic_DNA"/>
</dbReference>
<comment type="subcellular location">
    <subcellularLocation>
        <location evidence="2">Cytoplasm</location>
    </subcellularLocation>
</comment>
<dbReference type="Gene3D" id="3.30.70.380">
    <property type="entry name" value="Ferrodoxin-fold anticodon-binding domain"/>
    <property type="match status" value="1"/>
</dbReference>
<dbReference type="GO" id="GO:0005524">
    <property type="term" value="F:ATP binding"/>
    <property type="evidence" value="ECO:0007669"/>
    <property type="project" value="UniProtKB-KW"/>
</dbReference>
<evidence type="ECO:0000256" key="2">
    <source>
        <dbReference type="ARBA" id="ARBA00004496"/>
    </source>
</evidence>
<evidence type="ECO:0000256" key="15">
    <source>
        <dbReference type="ARBA" id="ARBA00022917"/>
    </source>
</evidence>
<comment type="cofactor">
    <cofactor evidence="1">
        <name>Mg(2+)</name>
        <dbReference type="ChEBI" id="CHEBI:18420"/>
    </cofactor>
</comment>
<keyword evidence="10" id="KW-0479">Metal-binding</keyword>
<keyword evidence="13" id="KW-0460">Magnesium</keyword>
<dbReference type="InterPro" id="IPR020825">
    <property type="entry name" value="Phe-tRNA_synthase-like_B3/B4"/>
</dbReference>
<evidence type="ECO:0000256" key="4">
    <source>
        <dbReference type="ARBA" id="ARBA00011209"/>
    </source>
</evidence>
<keyword evidence="15" id="KW-0648">Protein biosynthesis</keyword>
<evidence type="ECO:0000256" key="10">
    <source>
        <dbReference type="ARBA" id="ARBA00022723"/>
    </source>
</evidence>